<accession>A0ACA9QLQ5</accession>
<keyword evidence="2" id="KW-1185">Reference proteome</keyword>
<reference evidence="1" key="1">
    <citation type="submission" date="2021-06" db="EMBL/GenBank/DDBJ databases">
        <authorList>
            <person name="Kallberg Y."/>
            <person name="Tangrot J."/>
            <person name="Rosling A."/>
        </authorList>
    </citation>
    <scope>NUCLEOTIDE SEQUENCE</scope>
    <source>
        <strain evidence="1">IL203A</strain>
    </source>
</reference>
<evidence type="ECO:0000313" key="2">
    <source>
        <dbReference type="Proteomes" id="UP000789702"/>
    </source>
</evidence>
<proteinExistence type="predicted"/>
<evidence type="ECO:0000313" key="1">
    <source>
        <dbReference type="EMBL" id="CAG8756937.1"/>
    </source>
</evidence>
<feature type="non-terminal residue" evidence="1">
    <location>
        <position position="53"/>
    </location>
</feature>
<protein>
    <submittedName>
        <fullName evidence="1">15790_t:CDS:1</fullName>
    </submittedName>
</protein>
<name>A0ACA9QLQ5_9GLOM</name>
<organism evidence="1 2">
    <name type="scientific">Dentiscutata heterogama</name>
    <dbReference type="NCBI Taxonomy" id="1316150"/>
    <lineage>
        <taxon>Eukaryota</taxon>
        <taxon>Fungi</taxon>
        <taxon>Fungi incertae sedis</taxon>
        <taxon>Mucoromycota</taxon>
        <taxon>Glomeromycotina</taxon>
        <taxon>Glomeromycetes</taxon>
        <taxon>Diversisporales</taxon>
        <taxon>Gigasporaceae</taxon>
        <taxon>Dentiscutata</taxon>
    </lineage>
</organism>
<dbReference type="Proteomes" id="UP000789702">
    <property type="component" value="Unassembled WGS sequence"/>
</dbReference>
<gene>
    <name evidence="1" type="ORF">DHETER_LOCUS15015</name>
</gene>
<dbReference type="EMBL" id="CAJVPU010049167">
    <property type="protein sequence ID" value="CAG8756937.1"/>
    <property type="molecule type" value="Genomic_DNA"/>
</dbReference>
<comment type="caution">
    <text evidence="1">The sequence shown here is derived from an EMBL/GenBank/DDBJ whole genome shotgun (WGS) entry which is preliminary data.</text>
</comment>
<feature type="non-terminal residue" evidence="1">
    <location>
        <position position="1"/>
    </location>
</feature>
<sequence>PERPKVDSGFERDFGEDILKQINKVLLFMTELPEKENDALAALQSLIYEGPPE</sequence>